<organism evidence="1 2">
    <name type="scientific">Janibacter indicus</name>
    <dbReference type="NCBI Taxonomy" id="857417"/>
    <lineage>
        <taxon>Bacteria</taxon>
        <taxon>Bacillati</taxon>
        <taxon>Actinomycetota</taxon>
        <taxon>Actinomycetes</taxon>
        <taxon>Micrococcales</taxon>
        <taxon>Intrasporangiaceae</taxon>
        <taxon>Janibacter</taxon>
    </lineage>
</organism>
<dbReference type="InterPro" id="IPR007061">
    <property type="entry name" value="MST-like"/>
</dbReference>
<name>A0A1L3MCW0_9MICO</name>
<evidence type="ECO:0000313" key="1">
    <source>
        <dbReference type="EMBL" id="APH00190.1"/>
    </source>
</evidence>
<dbReference type="Gene3D" id="1.20.120.450">
    <property type="entry name" value="dinb family like domain"/>
    <property type="match status" value="1"/>
</dbReference>
<dbReference type="EMBL" id="CP013290">
    <property type="protein sequence ID" value="APH00190.1"/>
    <property type="molecule type" value="Genomic_DNA"/>
</dbReference>
<dbReference type="Proteomes" id="UP000182938">
    <property type="component" value="Chromosome"/>
</dbReference>
<keyword evidence="2" id="KW-1185">Reference proteome</keyword>
<dbReference type="SUPFAM" id="SSF109854">
    <property type="entry name" value="DinB/YfiT-like putative metalloenzymes"/>
    <property type="match status" value="1"/>
</dbReference>
<evidence type="ECO:0000313" key="2">
    <source>
        <dbReference type="Proteomes" id="UP000182938"/>
    </source>
</evidence>
<dbReference type="KEGG" id="jte:ASJ30_00475"/>
<evidence type="ECO:0008006" key="3">
    <source>
        <dbReference type="Google" id="ProtNLM"/>
    </source>
</evidence>
<accession>A0A1L3MCW0</accession>
<sequence length="196" mass="21460">MYTPAVHDEITGYAEYVDQQLESLRASAHGLTEEQARLTPTRSALSIGGIIKHTSYVIAAPDDKEARVEEGGEITEDAYAAFMDTFALRADETLAETIATFDRRRVAVVEWIRSSDPSAEQTVPPAPWYGLMDSSQAAMRYSLGHFIEELARHAGHADIIREQIDGATSLELVLADTGRPATPFAQPWSPKEPATA</sequence>
<gene>
    <name evidence="1" type="ORF">ASJ30_00475</name>
</gene>
<reference evidence="1 2" key="1">
    <citation type="submission" date="2015-11" db="EMBL/GenBank/DDBJ databases">
        <authorList>
            <person name="Zhang Y."/>
            <person name="Guo Z."/>
        </authorList>
    </citation>
    <scope>NUCLEOTIDE SEQUENCE [LARGE SCALE GENOMIC DNA]</scope>
    <source>
        <strain evidence="1 2">YFY001</strain>
    </source>
</reference>
<dbReference type="RefSeq" id="WP_072623369.1">
    <property type="nucleotide sequence ID" value="NZ_CP013290.1"/>
</dbReference>
<protein>
    <recommendedName>
        <fullName evidence="3">DinB family protein</fullName>
    </recommendedName>
</protein>
<proteinExistence type="predicted"/>
<dbReference type="AlphaFoldDB" id="A0A1L3MCW0"/>
<dbReference type="Pfam" id="PF04978">
    <property type="entry name" value="MST"/>
    <property type="match status" value="1"/>
</dbReference>
<dbReference type="InterPro" id="IPR034660">
    <property type="entry name" value="DinB/YfiT-like"/>
</dbReference>